<dbReference type="Pfam" id="PF13671">
    <property type="entry name" value="AAA_33"/>
    <property type="match status" value="1"/>
</dbReference>
<sequence>MLADMSPRLLVFSGLPGTGKSTLARQLAGHLRAVYLRMDSVEAALLNAGLPAVSTEGYAVSYALAEDQLRPGMEVVVDCVNPLGVTRGAWADVAGRTGAHLVNLEVVCVDSAEHQRRVETRRAQPEDHSGRWSPPDWPQAQRSAQGYQAWTSPHLTVETGRGTPEENFGALLKLLGG</sequence>
<accession>A0A1W1VS75</accession>
<dbReference type="STRING" id="695939.SAMN00790413_03193"/>
<keyword evidence="2" id="KW-0418">Kinase</keyword>
<organism evidence="2 3">
    <name type="scientific">Deinococcus hopiensis KR-140</name>
    <dbReference type="NCBI Taxonomy" id="695939"/>
    <lineage>
        <taxon>Bacteria</taxon>
        <taxon>Thermotogati</taxon>
        <taxon>Deinococcota</taxon>
        <taxon>Deinococci</taxon>
        <taxon>Deinococcales</taxon>
        <taxon>Deinococcaceae</taxon>
        <taxon>Deinococcus</taxon>
    </lineage>
</organism>
<dbReference type="PANTHER" id="PTHR37807">
    <property type="entry name" value="OS07G0160300 PROTEIN"/>
    <property type="match status" value="1"/>
</dbReference>
<evidence type="ECO:0000313" key="3">
    <source>
        <dbReference type="Proteomes" id="UP000192582"/>
    </source>
</evidence>
<dbReference type="EMBL" id="FWWU01000009">
    <property type="protein sequence ID" value="SMB96196.1"/>
    <property type="molecule type" value="Genomic_DNA"/>
</dbReference>
<dbReference type="PANTHER" id="PTHR37807:SF3">
    <property type="entry name" value="OS07G0160300 PROTEIN"/>
    <property type="match status" value="1"/>
</dbReference>
<evidence type="ECO:0000256" key="1">
    <source>
        <dbReference type="SAM" id="MobiDB-lite"/>
    </source>
</evidence>
<keyword evidence="2" id="KW-0808">Transferase</keyword>
<feature type="compositionally biased region" description="Basic and acidic residues" evidence="1">
    <location>
        <begin position="115"/>
        <end position="130"/>
    </location>
</feature>
<evidence type="ECO:0000313" key="2">
    <source>
        <dbReference type="EMBL" id="SMB96196.1"/>
    </source>
</evidence>
<dbReference type="AlphaFoldDB" id="A0A1W1VS75"/>
<name>A0A1W1VS75_9DEIO</name>
<reference evidence="2 3" key="1">
    <citation type="submission" date="2017-04" db="EMBL/GenBank/DDBJ databases">
        <authorList>
            <person name="Afonso C.L."/>
            <person name="Miller P.J."/>
            <person name="Scott M.A."/>
            <person name="Spackman E."/>
            <person name="Goraichik I."/>
            <person name="Dimitrov K.M."/>
            <person name="Suarez D.L."/>
            <person name="Swayne D.E."/>
        </authorList>
    </citation>
    <scope>NUCLEOTIDE SEQUENCE [LARGE SCALE GENOMIC DNA]</scope>
    <source>
        <strain evidence="2 3">KR-140</strain>
    </source>
</reference>
<dbReference type="GO" id="GO:0016301">
    <property type="term" value="F:kinase activity"/>
    <property type="evidence" value="ECO:0007669"/>
    <property type="project" value="UniProtKB-KW"/>
</dbReference>
<dbReference type="SUPFAM" id="SSF52540">
    <property type="entry name" value="P-loop containing nucleoside triphosphate hydrolases"/>
    <property type="match status" value="1"/>
</dbReference>
<dbReference type="InterPro" id="IPR027417">
    <property type="entry name" value="P-loop_NTPase"/>
</dbReference>
<dbReference type="Gene3D" id="3.40.50.300">
    <property type="entry name" value="P-loop containing nucleotide triphosphate hydrolases"/>
    <property type="match status" value="1"/>
</dbReference>
<dbReference type="Proteomes" id="UP000192582">
    <property type="component" value="Unassembled WGS sequence"/>
</dbReference>
<keyword evidence="3" id="KW-1185">Reference proteome</keyword>
<gene>
    <name evidence="2" type="ORF">SAMN00790413_03193</name>
</gene>
<protein>
    <submittedName>
        <fullName evidence="2">Predicted kinase</fullName>
    </submittedName>
</protein>
<proteinExistence type="predicted"/>
<feature type="region of interest" description="Disordered" evidence="1">
    <location>
        <begin position="115"/>
        <end position="142"/>
    </location>
</feature>